<dbReference type="PANTHER" id="PTHR31573">
    <property type="entry name" value="ALPHA-KETOGLUTARATE-DEPENDENT DIOXYGENASE ALKB HOMOLOG 2"/>
    <property type="match status" value="1"/>
</dbReference>
<dbReference type="SUPFAM" id="SSF51197">
    <property type="entry name" value="Clavaminate synthase-like"/>
    <property type="match status" value="1"/>
</dbReference>
<dbReference type="InterPro" id="IPR037151">
    <property type="entry name" value="AlkB-like_sf"/>
</dbReference>
<dbReference type="Gene3D" id="2.60.120.590">
    <property type="entry name" value="Alpha-ketoglutarate-dependent dioxygenase AlkB-like"/>
    <property type="match status" value="1"/>
</dbReference>
<dbReference type="GO" id="GO:0051747">
    <property type="term" value="F:cytosine C-5 DNA demethylase activity"/>
    <property type="evidence" value="ECO:0007669"/>
    <property type="project" value="TreeGrafter"/>
</dbReference>
<dbReference type="Gene3D" id="2.30.280.10">
    <property type="entry name" value="SRA-YDG"/>
    <property type="match status" value="1"/>
</dbReference>
<dbReference type="AlphaFoldDB" id="A0A2I1E1K5"/>
<dbReference type="PANTHER" id="PTHR31573:SF4">
    <property type="entry name" value="FE2OG DIOXYGENASE DOMAIN-CONTAINING PROTEIN"/>
    <property type="match status" value="1"/>
</dbReference>
<organism evidence="5 6">
    <name type="scientific">Rhizophagus irregularis</name>
    <dbReference type="NCBI Taxonomy" id="588596"/>
    <lineage>
        <taxon>Eukaryota</taxon>
        <taxon>Fungi</taxon>
        <taxon>Fungi incertae sedis</taxon>
        <taxon>Mucoromycota</taxon>
        <taxon>Glomeromycotina</taxon>
        <taxon>Glomeromycetes</taxon>
        <taxon>Glomerales</taxon>
        <taxon>Glomeraceae</taxon>
        <taxon>Rhizophagus</taxon>
    </lineage>
</organism>
<dbReference type="GO" id="GO:0006307">
    <property type="term" value="P:DNA alkylation repair"/>
    <property type="evidence" value="ECO:0007669"/>
    <property type="project" value="TreeGrafter"/>
</dbReference>
<dbReference type="GO" id="GO:0008198">
    <property type="term" value="F:ferrous iron binding"/>
    <property type="evidence" value="ECO:0007669"/>
    <property type="project" value="TreeGrafter"/>
</dbReference>
<dbReference type="Pfam" id="PF13532">
    <property type="entry name" value="2OG-FeII_Oxy_2"/>
    <property type="match status" value="1"/>
</dbReference>
<feature type="domain" description="Fe2OG dioxygenase" evidence="3">
    <location>
        <begin position="531"/>
        <end position="651"/>
    </location>
</feature>
<dbReference type="VEuPathDB" id="FungiDB:FUN_016968"/>
<name>A0A2I1E1K5_9GLOM</name>
<protein>
    <recommendedName>
        <fullName evidence="3">Fe2OG dioxygenase domain-containing protein</fullName>
    </recommendedName>
</protein>
<accession>A0A2I1E1K5</accession>
<comment type="caution">
    <text evidence="5">The sequence shown here is derived from an EMBL/GenBank/DDBJ whole genome shotgun (WGS) entry which is preliminary data.</text>
</comment>
<feature type="binding site" evidence="1">
    <location>
        <position position="648"/>
    </location>
    <ligand>
        <name>2-oxoglutarate</name>
        <dbReference type="ChEBI" id="CHEBI:16810"/>
    </ligand>
</feature>
<dbReference type="InterPro" id="IPR032852">
    <property type="entry name" value="ALKBH2"/>
</dbReference>
<dbReference type="OrthoDB" id="2163491at2759"/>
<dbReference type="GO" id="GO:0035516">
    <property type="term" value="F:broad specificity oxidative DNA demethylase activity"/>
    <property type="evidence" value="ECO:0007669"/>
    <property type="project" value="TreeGrafter"/>
</dbReference>
<evidence type="ECO:0000313" key="4">
    <source>
        <dbReference type="EMBL" id="CAB5371524.1"/>
    </source>
</evidence>
<feature type="binding site" evidence="1">
    <location>
        <position position="634"/>
    </location>
    <ligand>
        <name>2-oxoglutarate</name>
        <dbReference type="ChEBI" id="CHEBI:16810"/>
    </ligand>
</feature>
<evidence type="ECO:0000313" key="5">
    <source>
        <dbReference type="EMBL" id="PKC10483.1"/>
    </source>
</evidence>
<evidence type="ECO:0000313" key="6">
    <source>
        <dbReference type="Proteomes" id="UP000232722"/>
    </source>
</evidence>
<sequence length="652" mass="74626">MEQIASSNVQVVQEEVKISVHPLPEDNDVTNKVTLHSPVNVHRPKVWAETRQELCETLAYFRAYQGGVYHKDNAVYAYLVDGFGAKRDVCNGRVIISHGGGKSIKQNDKYELAKSQSPTDNSVKSLLNNYYNKQPLAIIIGNKCSITKFKVPARYCVLGFYLITHAWAELEDGENLNDEEALNEDALIDEEALINNTPVAKTKKHKSKSKSNPFIRWKFRFEWIDTQEFFPWWEDPAEINKMDLDDPNSDNNENMEIDSDTCNTCKQQFFPIYNSWMCLESSCKSFWKIWNTVKMSWENAPQDLSFNPIFLVPGFISGEILSRPLPFSIIPSPPIGHNNIGAYSLMHWKGYHCLRCGRVSCRVKWSCWECMNCHKTLSALKTILDKSMLADPHRLVFTGPATDCEGSILNGSNITRDRTILSNGVILMKYNFPNDNRIFHFVSNEICNEMPDIFLKNFQEIDNEQLKRHPIKSKLETRLFARQFTLNVGEHYKFALELNTVPWKDAPKVCNDTLDYVKKIIENFVPEVSHDFNQMLVAIYMEGQRMSWHDDGEKGVGPIIVSLSLGSPAEMKVRSKLKKKVEASSSKSSKNDEKGDYTPTFPIMRRNGPELLLNLNHGDIVIMAGDTLQEHYDHMVAPKGFRVACTIRKIEK</sequence>
<dbReference type="VEuPathDB" id="FungiDB:RhiirFUN_022283"/>
<reference evidence="5 6" key="2">
    <citation type="submission" date="2017-09" db="EMBL/GenBank/DDBJ databases">
        <title>Extensive intraspecific genome diversity in a model arbuscular mycorrhizal fungus.</title>
        <authorList>
            <person name="Chen E.C."/>
            <person name="Morin E."/>
            <person name="Beaudet D."/>
            <person name="Noel J."/>
            <person name="Ndikumana S."/>
            <person name="Charron P."/>
            <person name="St-Onge C."/>
            <person name="Giorgi J."/>
            <person name="Grigoriev I.V."/>
            <person name="Roux C."/>
            <person name="Martin F.M."/>
            <person name="Corradi N."/>
        </authorList>
    </citation>
    <scope>NUCLEOTIDE SEQUENCE [LARGE SCALE GENOMIC DNA]</scope>
    <source>
        <strain evidence="5 6">A5</strain>
    </source>
</reference>
<feature type="region of interest" description="Disordered" evidence="2">
    <location>
        <begin position="576"/>
        <end position="600"/>
    </location>
</feature>
<feature type="binding site" evidence="1">
    <location>
        <position position="646"/>
    </location>
    <ligand>
        <name>2-oxoglutarate</name>
        <dbReference type="ChEBI" id="CHEBI:16810"/>
    </ligand>
</feature>
<dbReference type="InterPro" id="IPR036987">
    <property type="entry name" value="SRA-YDG_sf"/>
</dbReference>
<dbReference type="InterPro" id="IPR005123">
    <property type="entry name" value="Oxoglu/Fe-dep_dioxygenase_dom"/>
</dbReference>
<dbReference type="VEuPathDB" id="FungiDB:RhiirA1_531135"/>
<evidence type="ECO:0000256" key="1">
    <source>
        <dbReference type="PIRSR" id="PIRSR632852-1"/>
    </source>
</evidence>
<evidence type="ECO:0000256" key="2">
    <source>
        <dbReference type="SAM" id="MobiDB-lite"/>
    </source>
</evidence>
<dbReference type="Proteomes" id="UP000232722">
    <property type="component" value="Unassembled WGS sequence"/>
</dbReference>
<proteinExistence type="predicted"/>
<dbReference type="InterPro" id="IPR027450">
    <property type="entry name" value="AlkB-like"/>
</dbReference>
<feature type="binding site" evidence="1">
    <location>
        <position position="540"/>
    </location>
    <ligand>
        <name>2-oxoglutarate</name>
        <dbReference type="ChEBI" id="CHEBI:16810"/>
    </ligand>
</feature>
<reference evidence="4" key="3">
    <citation type="submission" date="2020-05" db="EMBL/GenBank/DDBJ databases">
        <authorList>
            <person name="Rincon C."/>
            <person name="Sanders R I."/>
            <person name="Robbins C."/>
            <person name="Chaturvedi A."/>
        </authorList>
    </citation>
    <scope>NUCLEOTIDE SEQUENCE</scope>
    <source>
        <strain evidence="4">CHB12</strain>
    </source>
</reference>
<feature type="binding site" evidence="1">
    <location>
        <position position="549"/>
    </location>
    <ligand>
        <name>2-oxoglutarate</name>
        <dbReference type="ChEBI" id="CHEBI:16810"/>
    </ligand>
</feature>
<dbReference type="Proteomes" id="UP000684084">
    <property type="component" value="Unassembled WGS sequence"/>
</dbReference>
<gene>
    <name evidence="4" type="ORF">CHRIB12_LOCUS13115</name>
    <name evidence="5" type="ORF">RhiirA5_498425</name>
</gene>
<dbReference type="EMBL" id="CAGKOT010000029">
    <property type="protein sequence ID" value="CAB5371524.1"/>
    <property type="molecule type" value="Genomic_DNA"/>
</dbReference>
<reference evidence="5 6" key="1">
    <citation type="submission" date="2016-04" db="EMBL/GenBank/DDBJ databases">
        <title>Genome analyses suggest a sexual origin of heterokaryosis in a supposedly ancient asexual fungus.</title>
        <authorList>
            <person name="Ropars J."/>
            <person name="Sedzielewska K."/>
            <person name="Noel J."/>
            <person name="Charron P."/>
            <person name="Farinelli L."/>
            <person name="Marton T."/>
            <person name="Kruger M."/>
            <person name="Pelin A."/>
            <person name="Brachmann A."/>
            <person name="Corradi N."/>
        </authorList>
    </citation>
    <scope>NUCLEOTIDE SEQUENCE [LARGE SCALE GENOMIC DNA]</scope>
    <source>
        <strain evidence="5 6">A5</strain>
    </source>
</reference>
<dbReference type="PROSITE" id="PS51471">
    <property type="entry name" value="FE2OG_OXY"/>
    <property type="match status" value="1"/>
</dbReference>
<feature type="binding site" evidence="1">
    <location>
        <position position="642"/>
    </location>
    <ligand>
        <name>2-oxoglutarate</name>
        <dbReference type="ChEBI" id="CHEBI:16810"/>
    </ligand>
</feature>
<evidence type="ECO:0000259" key="3">
    <source>
        <dbReference type="PROSITE" id="PS51471"/>
    </source>
</evidence>
<dbReference type="EMBL" id="LLXJ01000379">
    <property type="protein sequence ID" value="PKC10483.1"/>
    <property type="molecule type" value="Genomic_DNA"/>
</dbReference>